<evidence type="ECO:0000313" key="2">
    <source>
        <dbReference type="Proteomes" id="UP001189429"/>
    </source>
</evidence>
<name>A0ABN9Y3U7_9DINO</name>
<protein>
    <recommendedName>
        <fullName evidence="3">Protein-tyrosine sulfotransferase</fullName>
    </recommendedName>
</protein>
<keyword evidence="2" id="KW-1185">Reference proteome</keyword>
<accession>A0ABN9Y3U7</accession>
<gene>
    <name evidence="1" type="ORF">PCOR1329_LOCUS81841</name>
</gene>
<proteinExistence type="predicted"/>
<evidence type="ECO:0000313" key="1">
    <source>
        <dbReference type="EMBL" id="CAK0906568.1"/>
    </source>
</evidence>
<reference evidence="1" key="1">
    <citation type="submission" date="2023-10" db="EMBL/GenBank/DDBJ databases">
        <authorList>
            <person name="Chen Y."/>
            <person name="Shah S."/>
            <person name="Dougan E. K."/>
            <person name="Thang M."/>
            <person name="Chan C."/>
        </authorList>
    </citation>
    <scope>NUCLEOTIDE SEQUENCE [LARGE SCALE GENOMIC DNA]</scope>
</reference>
<comment type="caution">
    <text evidence="1">The sequence shown here is derived from an EMBL/GenBank/DDBJ whole genome shotgun (WGS) entry which is preliminary data.</text>
</comment>
<dbReference type="EMBL" id="CAUYUJ010021713">
    <property type="protein sequence ID" value="CAK0906568.1"/>
    <property type="molecule type" value="Genomic_DNA"/>
</dbReference>
<sequence length="207" mass="23045">MTYTTTPRKTAAYVVSDALKITYVPMARSDSPAIRDALRSNKAGEPNWNYTVFTVVRDPLERMASSLLEAREGSEARLPREQVLQTFDEVTVDLVHRQGGHNHGQRSVPLPAGHPYDLVGTLATLTADWAELGELQKQRFGIAEWPPVPARDRRDSLGPSPGTAMLPVKISQRICNIYRDDYCCFHLPVPRMCRVDCVGGLAVDPMQ</sequence>
<dbReference type="Proteomes" id="UP001189429">
    <property type="component" value="Unassembled WGS sequence"/>
</dbReference>
<evidence type="ECO:0008006" key="3">
    <source>
        <dbReference type="Google" id="ProtNLM"/>
    </source>
</evidence>
<organism evidence="1 2">
    <name type="scientific">Prorocentrum cordatum</name>
    <dbReference type="NCBI Taxonomy" id="2364126"/>
    <lineage>
        <taxon>Eukaryota</taxon>
        <taxon>Sar</taxon>
        <taxon>Alveolata</taxon>
        <taxon>Dinophyceae</taxon>
        <taxon>Prorocentrales</taxon>
        <taxon>Prorocentraceae</taxon>
        <taxon>Prorocentrum</taxon>
    </lineage>
</organism>